<gene>
    <name evidence="1" type="ORF">G01um101477_625</name>
</gene>
<sequence>MRIITTLFYRKELKRLRRNYKLFLKLLNNAIEKYKKDDHDQFLEAYLLLSNKLLIDVQAVKILWERGLYGSAFAMTTIILRSVRMAGALYLKQELLSKYLNEEKNSDIDKEFIREFSEGALRRILDERFGKLERGQYANLEKSLHGSSVGAKIFYGKIRHNLNGTKGGDIVYDVFFEKEKSKGIINILCGAIIDICGVYVEKYQSDDFVKNIEIEYTRLVKYETEELNRDTTQHPNLFNI</sequence>
<evidence type="ECO:0000313" key="1">
    <source>
        <dbReference type="EMBL" id="TSC65100.1"/>
    </source>
</evidence>
<evidence type="ECO:0000313" key="2">
    <source>
        <dbReference type="Proteomes" id="UP000319613"/>
    </source>
</evidence>
<dbReference type="Proteomes" id="UP000319613">
    <property type="component" value="Unassembled WGS sequence"/>
</dbReference>
<reference evidence="1 2" key="1">
    <citation type="submission" date="2017-07" db="EMBL/GenBank/DDBJ databases">
        <title>Mechanisms for carbon and nitrogen cycling indicate functional differentiation within the Candidate Phyla Radiation.</title>
        <authorList>
            <person name="Danczak R.E."/>
            <person name="Johnston M.D."/>
            <person name="Kenah C."/>
            <person name="Slattery M."/>
            <person name="Wrighton K.C."/>
            <person name="Wilkins M.J."/>
        </authorList>
    </citation>
    <scope>NUCLEOTIDE SEQUENCE [LARGE SCALE GENOMIC DNA]</scope>
    <source>
        <strain evidence="1">Gr01-1014_77</strain>
    </source>
</reference>
<protein>
    <submittedName>
        <fullName evidence="1">Uncharacterized protein</fullName>
    </submittedName>
</protein>
<proteinExistence type="predicted"/>
<organism evidence="1 2">
    <name type="scientific">Candidatus Doudnabacteria bacterium Gr01-1014_77</name>
    <dbReference type="NCBI Taxonomy" id="2017133"/>
    <lineage>
        <taxon>Bacteria</taxon>
        <taxon>Candidatus Doudnaibacteriota</taxon>
    </lineage>
</organism>
<accession>A0A554J9Y9</accession>
<name>A0A554J9Y9_9BACT</name>
<comment type="caution">
    <text evidence="1">The sequence shown here is derived from an EMBL/GenBank/DDBJ whole genome shotgun (WGS) entry which is preliminary data.</text>
</comment>
<dbReference type="AlphaFoldDB" id="A0A554J9Y9"/>
<dbReference type="EMBL" id="VMFF01000069">
    <property type="protein sequence ID" value="TSC65100.1"/>
    <property type="molecule type" value="Genomic_DNA"/>
</dbReference>